<comment type="caution">
    <text evidence="2">The sequence shown here is derived from an EMBL/GenBank/DDBJ whole genome shotgun (WGS) entry which is preliminary data.</text>
</comment>
<evidence type="ECO:0000313" key="2">
    <source>
        <dbReference type="EMBL" id="MFJ2821908.1"/>
    </source>
</evidence>
<evidence type="ECO:0000313" key="3">
    <source>
        <dbReference type="Proteomes" id="UP001617351"/>
    </source>
</evidence>
<sequence>MRERTSAQTGAVEALVDDDGGDDALGAVGAEPVVDLADDLSDVDQEKAFLTRPGRVRDVRGQEVDRPVGEDASAQAAGEATSA</sequence>
<reference evidence="2 3" key="1">
    <citation type="submission" date="2024-10" db="EMBL/GenBank/DDBJ databases">
        <title>The Natural Products Discovery Center: Release of the First 8490 Sequenced Strains for Exploring Actinobacteria Biosynthetic Diversity.</title>
        <authorList>
            <person name="Kalkreuter E."/>
            <person name="Kautsar S.A."/>
            <person name="Yang D."/>
            <person name="Bader C.D."/>
            <person name="Teijaro C.N."/>
            <person name="Fluegel L."/>
            <person name="Davis C.M."/>
            <person name="Simpson J.R."/>
            <person name="Lauterbach L."/>
            <person name="Steele A.D."/>
            <person name="Gui C."/>
            <person name="Meng S."/>
            <person name="Li G."/>
            <person name="Viehrig K."/>
            <person name="Ye F."/>
            <person name="Su P."/>
            <person name="Kiefer A.F."/>
            <person name="Nichols A."/>
            <person name="Cepeda A.J."/>
            <person name="Yan W."/>
            <person name="Fan B."/>
            <person name="Jiang Y."/>
            <person name="Adhikari A."/>
            <person name="Zheng C.-J."/>
            <person name="Schuster L."/>
            <person name="Cowan T.M."/>
            <person name="Smanski M.J."/>
            <person name="Chevrette M.G."/>
            <person name="De Carvalho L.P.S."/>
            <person name="Shen B."/>
        </authorList>
    </citation>
    <scope>NUCLEOTIDE SEQUENCE [LARGE SCALE GENOMIC DNA]</scope>
    <source>
        <strain evidence="2 3">NPDC087220</strain>
    </source>
</reference>
<dbReference type="RefSeq" id="WP_402380150.1">
    <property type="nucleotide sequence ID" value="NZ_JBIUYY010000004.1"/>
</dbReference>
<name>A0ABW8EGY0_STRT5</name>
<evidence type="ECO:0000256" key="1">
    <source>
        <dbReference type="SAM" id="MobiDB-lite"/>
    </source>
</evidence>
<dbReference type="EMBL" id="JBIUYY010000004">
    <property type="protein sequence ID" value="MFJ2821908.1"/>
    <property type="molecule type" value="Genomic_DNA"/>
</dbReference>
<feature type="compositionally biased region" description="Low complexity" evidence="1">
    <location>
        <begin position="70"/>
        <end position="83"/>
    </location>
</feature>
<accession>A0ABW8EGY0</accession>
<proteinExistence type="predicted"/>
<feature type="region of interest" description="Disordered" evidence="1">
    <location>
        <begin position="58"/>
        <end position="83"/>
    </location>
</feature>
<keyword evidence="3" id="KW-1185">Reference proteome</keyword>
<gene>
    <name evidence="2" type="ORF">ACIO7M_12425</name>
</gene>
<organism evidence="2 3">
    <name type="scientific">Streptomyces toxytricini</name>
    <name type="common">Actinomyces toxytricini</name>
    <dbReference type="NCBI Taxonomy" id="67369"/>
    <lineage>
        <taxon>Bacteria</taxon>
        <taxon>Bacillati</taxon>
        <taxon>Actinomycetota</taxon>
        <taxon>Actinomycetes</taxon>
        <taxon>Kitasatosporales</taxon>
        <taxon>Streptomycetaceae</taxon>
        <taxon>Streptomyces</taxon>
    </lineage>
</organism>
<dbReference type="Proteomes" id="UP001617351">
    <property type="component" value="Unassembled WGS sequence"/>
</dbReference>
<feature type="region of interest" description="Disordered" evidence="1">
    <location>
        <begin position="1"/>
        <end position="24"/>
    </location>
</feature>
<feature type="compositionally biased region" description="Basic and acidic residues" evidence="1">
    <location>
        <begin position="58"/>
        <end position="69"/>
    </location>
</feature>
<protein>
    <submittedName>
        <fullName evidence="2">Uncharacterized protein</fullName>
    </submittedName>
</protein>